<dbReference type="PATRIC" id="fig|362787.3.peg.62"/>
<dbReference type="SUPFAM" id="SSF50494">
    <property type="entry name" value="Trypsin-like serine proteases"/>
    <property type="match status" value="1"/>
</dbReference>
<reference evidence="1 2" key="1">
    <citation type="journal article" date="2014" name="Mol. Biol. Evol.">
        <title>Massive expansion of Ubiquitination-related gene families within the Chlamydiae.</title>
        <authorList>
            <person name="Domman D."/>
            <person name="Collingro A."/>
            <person name="Lagkouvardos I."/>
            <person name="Gehre L."/>
            <person name="Weinmaier T."/>
            <person name="Rattei T."/>
            <person name="Subtil A."/>
            <person name="Horn M."/>
        </authorList>
    </citation>
    <scope>NUCLEOTIDE SEQUENCE [LARGE SCALE GENOMIC DNA]</scope>
    <source>
        <strain evidence="1 2">EI2</strain>
    </source>
</reference>
<protein>
    <recommendedName>
        <fullName evidence="3">Serine protease</fullName>
    </recommendedName>
</protein>
<comment type="caution">
    <text evidence="1">The sequence shown here is derived from an EMBL/GenBank/DDBJ whole genome shotgun (WGS) entry which is preliminary data.</text>
</comment>
<evidence type="ECO:0008006" key="3">
    <source>
        <dbReference type="Google" id="ProtNLM"/>
    </source>
</evidence>
<sequence>MMPISGGAQFYSIFNSNEINREIRIYEYLQNQRSPIIYFVKNLGDAIYSIVGIHGSFKGNCFAIAPNLLLTCRHCLEGEIEIRGIFGPIEVVFDGSNYGVDFAILWIKEGRFKPVILDLNTGVGDSVQIYRKLEGSSLNMYARSFTPVSGPYTMRENLASPQTSPEESGAPKMFLQNGYVHAMHQGNSEGLTMNALYAILEQAQKGGDRNADYILSKIKVVDSSYLNWSPLTVKPGDMEEEKLRINGHVKFTDPIKKQLVIAKFFYTEIGEGKGNRWIRIHKEGVADSQITYAISPNPHYNVAYNKEGQPEFYHILTRVIGNDYLLNNVYPTQRIIKVFKESFTLIQDVG</sequence>
<name>A0A0C1HAE6_9BACT</name>
<dbReference type="RefSeq" id="WP_011174600.1">
    <property type="nucleotide sequence ID" value="NZ_JSAN01000011.1"/>
</dbReference>
<organism evidence="1 2">
    <name type="scientific">Candidatus Protochlamydia amoebophila</name>
    <dbReference type="NCBI Taxonomy" id="362787"/>
    <lineage>
        <taxon>Bacteria</taxon>
        <taxon>Pseudomonadati</taxon>
        <taxon>Chlamydiota</taxon>
        <taxon>Chlamydiia</taxon>
        <taxon>Parachlamydiales</taxon>
        <taxon>Parachlamydiaceae</taxon>
        <taxon>Candidatus Protochlamydia</taxon>
    </lineage>
</organism>
<evidence type="ECO:0000313" key="2">
    <source>
        <dbReference type="Proteomes" id="UP000031465"/>
    </source>
</evidence>
<dbReference type="AlphaFoldDB" id="A0A0C1HAE6"/>
<gene>
    <name evidence="1" type="ORF">DB44_AL00330</name>
</gene>
<dbReference type="Proteomes" id="UP000031465">
    <property type="component" value="Unassembled WGS sequence"/>
</dbReference>
<dbReference type="EMBL" id="JSAN01000011">
    <property type="protein sequence ID" value="KIC74339.1"/>
    <property type="molecule type" value="Genomic_DNA"/>
</dbReference>
<accession>A0A0C1HAE6</accession>
<dbReference type="InterPro" id="IPR009003">
    <property type="entry name" value="Peptidase_S1_PA"/>
</dbReference>
<proteinExistence type="predicted"/>
<evidence type="ECO:0000313" key="1">
    <source>
        <dbReference type="EMBL" id="KIC74339.1"/>
    </source>
</evidence>